<reference evidence="12 13" key="1">
    <citation type="submission" date="2022-01" db="EMBL/GenBank/DDBJ databases">
        <title>A chromosomal length assembly of Cordylochernes scorpioides.</title>
        <authorList>
            <person name="Zeh D."/>
            <person name="Zeh J."/>
        </authorList>
    </citation>
    <scope>NUCLEOTIDE SEQUENCE [LARGE SCALE GENOMIC DNA]</scope>
    <source>
        <strain evidence="12">IN4F17</strain>
        <tissue evidence="12">Whole Body</tissue>
    </source>
</reference>
<keyword evidence="6" id="KW-0914">Notch signaling pathway</keyword>
<evidence type="ECO:0000256" key="10">
    <source>
        <dbReference type="SAM" id="MobiDB-lite"/>
    </source>
</evidence>
<evidence type="ECO:0000256" key="4">
    <source>
        <dbReference type="ARBA" id="ARBA00022692"/>
    </source>
</evidence>
<name>A0ABY6KAW6_9ARAC</name>
<evidence type="ECO:0000256" key="5">
    <source>
        <dbReference type="ARBA" id="ARBA00022729"/>
    </source>
</evidence>
<evidence type="ECO:0000313" key="13">
    <source>
        <dbReference type="Proteomes" id="UP001235939"/>
    </source>
</evidence>
<evidence type="ECO:0000259" key="11">
    <source>
        <dbReference type="Pfam" id="PF18266"/>
    </source>
</evidence>
<dbReference type="Proteomes" id="UP001235939">
    <property type="component" value="Chromosome 03"/>
</dbReference>
<evidence type="ECO:0000256" key="9">
    <source>
        <dbReference type="ARBA" id="ARBA00023180"/>
    </source>
</evidence>
<evidence type="ECO:0000256" key="1">
    <source>
        <dbReference type="ARBA" id="ARBA00004479"/>
    </source>
</evidence>
<dbReference type="InterPro" id="IPR041084">
    <property type="entry name" value="Ncstrn_small"/>
</dbReference>
<evidence type="ECO:0000256" key="3">
    <source>
        <dbReference type="ARBA" id="ARBA00015303"/>
    </source>
</evidence>
<evidence type="ECO:0000313" key="12">
    <source>
        <dbReference type="EMBL" id="UYV64380.1"/>
    </source>
</evidence>
<keyword evidence="13" id="KW-1185">Reference proteome</keyword>
<evidence type="ECO:0000256" key="6">
    <source>
        <dbReference type="ARBA" id="ARBA00022976"/>
    </source>
</evidence>
<keyword evidence="8" id="KW-0472">Membrane</keyword>
<dbReference type="Gene3D" id="3.40.630.10">
    <property type="entry name" value="Zn peptidases"/>
    <property type="match status" value="1"/>
</dbReference>
<protein>
    <recommendedName>
        <fullName evidence="3">Nicastrin</fullName>
    </recommendedName>
</protein>
<proteinExistence type="inferred from homology"/>
<dbReference type="Pfam" id="PF18266">
    <property type="entry name" value="Ncstrn_small"/>
    <property type="match status" value="1"/>
</dbReference>
<comment type="similarity">
    <text evidence="2">Belongs to the nicastrin family.</text>
</comment>
<evidence type="ECO:0000256" key="2">
    <source>
        <dbReference type="ARBA" id="ARBA00007717"/>
    </source>
</evidence>
<dbReference type="SUPFAM" id="SSF53187">
    <property type="entry name" value="Zn-dependent exopeptidases"/>
    <property type="match status" value="1"/>
</dbReference>
<gene>
    <name evidence="12" type="ORF">LAZ67_3000471</name>
</gene>
<comment type="subcellular location">
    <subcellularLocation>
        <location evidence="1">Membrane</location>
        <topology evidence="1">Single-pass type I membrane protein</topology>
    </subcellularLocation>
</comment>
<evidence type="ECO:0000256" key="7">
    <source>
        <dbReference type="ARBA" id="ARBA00022989"/>
    </source>
</evidence>
<keyword evidence="4" id="KW-0812">Transmembrane</keyword>
<accession>A0ABY6KAW6</accession>
<dbReference type="PANTHER" id="PTHR21092">
    <property type="entry name" value="NICASTRIN"/>
    <property type="match status" value="1"/>
</dbReference>
<feature type="region of interest" description="Disordered" evidence="10">
    <location>
        <begin position="668"/>
        <end position="806"/>
    </location>
</feature>
<dbReference type="Pfam" id="PF05450">
    <property type="entry name" value="Nicastrin"/>
    <property type="match status" value="1"/>
</dbReference>
<sequence>MIIMQFDFIRDCLLRVSHQNGTERVVRRLNATHQIGCATAAGSSIGVVRLVRSQSDIECLEDIVEDCIVAMPLSFFTTENMVLLRDSGRVNGVIVLKSPQDHAPPRFSEASSCPNEDIGLYTKSDNARFAHCKMGRWNPPNPALSLMYEDWKMPIFLITNQTDIDYIVDHCYENFNGPNSGSTDSSPKCAAQLKLNMYAAKDTPTCMRRSSFANEISPVRYCEPLGDWNLVGMLFAVNKSECIESRSLLVVGTRMDAASLFYNIVPGAHTAVTGLVTFLTAAYTLAYLREDIQKKIQAPFSNVLFIIFNGEAFDYIGSSRIVYDMKRGVFPVSLNPDIRDQPAPIRLRHISHFIEISQMGINNGTFYVHSDPVSSSDAIIFEKIESMVDALKQVSHKSKVERAPSGHPLPPSSLQMFLQEDPNIAGAVLADHSGSYINPYYNSFLDTRSGLENELPEKLADVATTISKAIYLLLTGLERMDIKVNVSIINELLTCFLDNNNCPIMKEIQGDRQCRKNHEPYSLYIGVGANRRRVNAATFLTRHIFAYLFGDVLGGVAREECNNNGSQLYSLDWIQGANSRGFCSRSTVTYTVAISPAFSQPTWNSTRYSTWTESVWTEPVLRIFLRPSRYQEIFALITGNIILFLSFCMTEFVHKNYANLFVFYEREETGNERKETDNERSDKTPPCDGNFRTDRRATRAKIHATGSGLPERHPRDSRRPHRRYVSEQPDATEESPPAMPYPCTRKQATRHGPSVPTTRSTRMEAVQMTRFPFQSRGQCKRSRSGPTDIPSQPHQAEDATMETFRD</sequence>
<dbReference type="InterPro" id="IPR008710">
    <property type="entry name" value="Nicastrin"/>
</dbReference>
<keyword evidence="5" id="KW-0732">Signal</keyword>
<feature type="domain" description="Nicastrin small lobe" evidence="11">
    <location>
        <begin position="26"/>
        <end position="199"/>
    </location>
</feature>
<dbReference type="EMBL" id="CP092865">
    <property type="protein sequence ID" value="UYV64380.1"/>
    <property type="molecule type" value="Genomic_DNA"/>
</dbReference>
<evidence type="ECO:0000256" key="8">
    <source>
        <dbReference type="ARBA" id="ARBA00023136"/>
    </source>
</evidence>
<dbReference type="PANTHER" id="PTHR21092:SF0">
    <property type="entry name" value="NICASTRIN"/>
    <property type="match status" value="1"/>
</dbReference>
<organism evidence="12 13">
    <name type="scientific">Cordylochernes scorpioides</name>
    <dbReference type="NCBI Taxonomy" id="51811"/>
    <lineage>
        <taxon>Eukaryota</taxon>
        <taxon>Metazoa</taxon>
        <taxon>Ecdysozoa</taxon>
        <taxon>Arthropoda</taxon>
        <taxon>Chelicerata</taxon>
        <taxon>Arachnida</taxon>
        <taxon>Pseudoscorpiones</taxon>
        <taxon>Cheliferoidea</taxon>
        <taxon>Chernetidae</taxon>
        <taxon>Cordylochernes</taxon>
    </lineage>
</organism>
<feature type="compositionally biased region" description="Basic and acidic residues" evidence="10">
    <location>
        <begin position="668"/>
        <end position="697"/>
    </location>
</feature>
<keyword evidence="9" id="KW-0325">Glycoprotein</keyword>
<keyword evidence="7" id="KW-1133">Transmembrane helix</keyword>